<name>E3CW59_9BACT</name>
<gene>
    <name evidence="1" type="ORF">Apau_0077</name>
</gene>
<evidence type="ECO:0008006" key="3">
    <source>
        <dbReference type="Google" id="ProtNLM"/>
    </source>
</evidence>
<dbReference type="InterPro" id="IPR024227">
    <property type="entry name" value="DUF3795"/>
</dbReference>
<organism evidence="1 2">
    <name type="scientific">Aminomonas paucivorans DSM 12260</name>
    <dbReference type="NCBI Taxonomy" id="584708"/>
    <lineage>
        <taxon>Bacteria</taxon>
        <taxon>Thermotogati</taxon>
        <taxon>Synergistota</taxon>
        <taxon>Synergistia</taxon>
        <taxon>Synergistales</taxon>
        <taxon>Synergistaceae</taxon>
        <taxon>Aminomonas</taxon>
    </lineage>
</organism>
<dbReference type="Proteomes" id="UP000005096">
    <property type="component" value="Chromosome"/>
</dbReference>
<accession>E3CW59</accession>
<dbReference type="AlphaFoldDB" id="E3CW59"/>
<sequence>MKVTRPLEPEPRFRAPCGVFCPTCFLYMGNHDDPARLPHASVVLGVPEEDLRYEGCGSPRTAARCASCAVRRCAEERGVDSCADCPEFPCSLLRDAQEKSPQLREAEASLHVRRKQGFSGWFLRTQEEFRCPHCGTLNSVYDLWCRSCGASPSCPFAARNGEEALAFWKNRPSDFPRP</sequence>
<reference evidence="1 2" key="1">
    <citation type="journal article" date="2010" name="Stand. Genomic Sci.">
        <title>Non-contiguous finished genome sequence of Aminomonas paucivorans type strain (GLU-3).</title>
        <authorList>
            <person name="Pitluck S."/>
            <person name="Yasawong M."/>
            <person name="Held B."/>
            <person name="Lapidus A."/>
            <person name="Nolan M."/>
            <person name="Copeland A."/>
            <person name="Lucas S."/>
            <person name="Del Rio T.G."/>
            <person name="Tice H."/>
            <person name="Cheng J.F."/>
            <person name="Chertkov O."/>
            <person name="Goodwin L."/>
            <person name="Tapia R."/>
            <person name="Han C."/>
            <person name="Liolios K."/>
            <person name="Ivanova N."/>
            <person name="Mavromatis K."/>
            <person name="Ovchinnikova G."/>
            <person name="Pati A."/>
            <person name="Chen A."/>
            <person name="Palaniappan K."/>
            <person name="Land M."/>
            <person name="Hauser L."/>
            <person name="Chang Y.J."/>
            <person name="Jeffries C.D."/>
            <person name="Pukall R."/>
            <person name="Spring S."/>
            <person name="Rohde M."/>
            <person name="Sikorski J."/>
            <person name="Goker M."/>
            <person name="Woyke T."/>
            <person name="Bristow J."/>
            <person name="Eisen J.A."/>
            <person name="Markowitz V."/>
            <person name="Hugenholtz P."/>
            <person name="Kyrpides N.C."/>
            <person name="Klenk H.P."/>
        </authorList>
    </citation>
    <scope>NUCLEOTIDE SEQUENCE [LARGE SCALE GENOMIC DNA]</scope>
    <source>
        <strain evidence="1 2">DSM 12260</strain>
    </source>
</reference>
<proteinExistence type="predicted"/>
<dbReference type="Pfam" id="PF12675">
    <property type="entry name" value="DUF3795"/>
    <property type="match status" value="1"/>
</dbReference>
<evidence type="ECO:0000313" key="2">
    <source>
        <dbReference type="Proteomes" id="UP000005096"/>
    </source>
</evidence>
<protein>
    <recommendedName>
        <fullName evidence="3">RanBP2-type domain-containing protein</fullName>
    </recommendedName>
</protein>
<dbReference type="OrthoDB" id="9803966at2"/>
<dbReference type="HOGENOM" id="CLU_129665_0_0_0"/>
<dbReference type="STRING" id="584708.Apau_0077"/>
<dbReference type="PaxDb" id="584708-Apau_0077"/>
<dbReference type="RefSeq" id="WP_006299656.1">
    <property type="nucleotide sequence ID" value="NZ_CM001022.1"/>
</dbReference>
<dbReference type="EMBL" id="CM001022">
    <property type="protein sequence ID" value="EFQ22517.1"/>
    <property type="molecule type" value="Genomic_DNA"/>
</dbReference>
<dbReference type="eggNOG" id="COG1765">
    <property type="taxonomic scope" value="Bacteria"/>
</dbReference>
<evidence type="ECO:0000313" key="1">
    <source>
        <dbReference type="EMBL" id="EFQ22517.1"/>
    </source>
</evidence>
<keyword evidence="2" id="KW-1185">Reference proteome</keyword>